<feature type="compositionally biased region" description="Acidic residues" evidence="9">
    <location>
        <begin position="574"/>
        <end position="583"/>
    </location>
</feature>
<comment type="pathway">
    <text evidence="1">Protein modification; protein sumoylation.</text>
</comment>
<dbReference type="InterPro" id="IPR019572">
    <property type="entry name" value="UBA_E1_SCCH"/>
</dbReference>
<dbReference type="FunFam" id="3.50.50.80:FF:000002">
    <property type="entry name" value="SUMO-activating enzyme subunit 2"/>
    <property type="match status" value="1"/>
</dbReference>
<dbReference type="STRING" id="58919.A0A316Z3N5"/>
<dbReference type="GO" id="GO:0019948">
    <property type="term" value="F:SUMO activating enzyme activity"/>
    <property type="evidence" value="ECO:0007669"/>
    <property type="project" value="TreeGrafter"/>
</dbReference>
<dbReference type="PROSITE" id="PS00865">
    <property type="entry name" value="UBIQUITIN_ACTIVAT_2"/>
    <property type="match status" value="1"/>
</dbReference>
<dbReference type="InterPro" id="IPR042449">
    <property type="entry name" value="Ub-E1_IAD_1"/>
</dbReference>
<keyword evidence="5" id="KW-0833">Ubl conjugation pathway</keyword>
<dbReference type="EMBL" id="KZ819300">
    <property type="protein sequence ID" value="PWN96209.1"/>
    <property type="molecule type" value="Genomic_DNA"/>
</dbReference>
<dbReference type="FunFam" id="1.10.10.520:FF:000011">
    <property type="entry name" value="Ubiquitin-activating enzyme E1-like"/>
    <property type="match status" value="1"/>
</dbReference>
<dbReference type="Proteomes" id="UP000245946">
    <property type="component" value="Unassembled WGS sequence"/>
</dbReference>
<feature type="domain" description="THIF-type NAD/FAD binding fold" evidence="10">
    <location>
        <begin position="12"/>
        <end position="423"/>
    </location>
</feature>
<name>A0A316Z3N5_9BASI</name>
<dbReference type="SUPFAM" id="SSF69572">
    <property type="entry name" value="Activating enzymes of the ubiquitin-like proteins"/>
    <property type="match status" value="1"/>
</dbReference>
<evidence type="ECO:0000256" key="5">
    <source>
        <dbReference type="ARBA" id="ARBA00022786"/>
    </source>
</evidence>
<evidence type="ECO:0000256" key="8">
    <source>
        <dbReference type="PROSITE-ProRule" id="PRU10132"/>
    </source>
</evidence>
<dbReference type="InterPro" id="IPR023318">
    <property type="entry name" value="Ub_act_enz_dom_a_sf"/>
</dbReference>
<dbReference type="AlphaFoldDB" id="A0A316Z3N5"/>
<keyword evidence="4" id="KW-0547">Nucleotide-binding</keyword>
<dbReference type="Gene3D" id="3.10.290.20">
    <property type="entry name" value="Ubiquitin-like 2 activating enzyme e1b. Chain: B, domain 3"/>
    <property type="match status" value="1"/>
</dbReference>
<dbReference type="GO" id="GO:0005737">
    <property type="term" value="C:cytoplasm"/>
    <property type="evidence" value="ECO:0007669"/>
    <property type="project" value="TreeGrafter"/>
</dbReference>
<dbReference type="InterPro" id="IPR045886">
    <property type="entry name" value="ThiF/MoeB/HesA"/>
</dbReference>
<dbReference type="RefSeq" id="XP_025596488.1">
    <property type="nucleotide sequence ID" value="XM_025743032.1"/>
</dbReference>
<dbReference type="PANTHER" id="PTHR10953">
    <property type="entry name" value="UBIQUITIN-ACTIVATING ENZYME E1"/>
    <property type="match status" value="1"/>
</dbReference>
<accession>A0A316Z3N5</accession>
<dbReference type="Pfam" id="PF10585">
    <property type="entry name" value="UBA_E1_SCCH"/>
    <property type="match status" value="1"/>
</dbReference>
<dbReference type="InterPro" id="IPR000594">
    <property type="entry name" value="ThiF_NAD_FAD-bd"/>
</dbReference>
<dbReference type="GO" id="GO:0005524">
    <property type="term" value="F:ATP binding"/>
    <property type="evidence" value="ECO:0007669"/>
    <property type="project" value="UniProtKB-KW"/>
</dbReference>
<reference evidence="12 13" key="1">
    <citation type="journal article" date="2018" name="Mol. Biol. Evol.">
        <title>Broad Genomic Sampling Reveals a Smut Pathogenic Ancestry of the Fungal Clade Ustilaginomycotina.</title>
        <authorList>
            <person name="Kijpornyongpan T."/>
            <person name="Mondo S.J."/>
            <person name="Barry K."/>
            <person name="Sandor L."/>
            <person name="Lee J."/>
            <person name="Lipzen A."/>
            <person name="Pangilinan J."/>
            <person name="LaButti K."/>
            <person name="Hainaut M."/>
            <person name="Henrissat B."/>
            <person name="Grigoriev I.V."/>
            <person name="Spatafora J.W."/>
            <person name="Aime M.C."/>
        </authorList>
    </citation>
    <scope>NUCLEOTIDE SEQUENCE [LARGE SCALE GENOMIC DNA]</scope>
    <source>
        <strain evidence="12 13">MCA 4186</strain>
    </source>
</reference>
<dbReference type="GeneID" id="37270576"/>
<dbReference type="PANTHER" id="PTHR10953:SF5">
    <property type="entry name" value="SUMO-ACTIVATING ENZYME SUBUNIT 2"/>
    <property type="match status" value="1"/>
</dbReference>
<comment type="similarity">
    <text evidence="2">Belongs to the ubiquitin-activating E1 family.</text>
</comment>
<keyword evidence="3" id="KW-0479">Metal-binding</keyword>
<feature type="domain" description="Ubiquitin-activating enzyme SCCH" evidence="11">
    <location>
        <begin position="323"/>
        <end position="383"/>
    </location>
</feature>
<dbReference type="UniPathway" id="UPA00886"/>
<keyword evidence="6" id="KW-0862">Zinc</keyword>
<feature type="compositionally biased region" description="Low complexity" evidence="9">
    <location>
        <begin position="584"/>
        <end position="598"/>
    </location>
</feature>
<dbReference type="InterPro" id="IPR033127">
    <property type="entry name" value="UBQ-activ_enz_E1_Cys_AS"/>
</dbReference>
<dbReference type="Gene3D" id="1.10.10.520">
    <property type="entry name" value="Ubiquitin activating enzymes (Uba3). Chain: B, domain 2"/>
    <property type="match status" value="1"/>
</dbReference>
<evidence type="ECO:0000256" key="4">
    <source>
        <dbReference type="ARBA" id="ARBA00022741"/>
    </source>
</evidence>
<keyword evidence="13" id="KW-1185">Reference proteome</keyword>
<evidence type="ECO:0000259" key="10">
    <source>
        <dbReference type="Pfam" id="PF00899"/>
    </source>
</evidence>
<gene>
    <name evidence="12" type="ORF">FA09DRAFT_331451</name>
</gene>
<dbReference type="GO" id="GO:0031510">
    <property type="term" value="C:SUMO activating enzyme complex"/>
    <property type="evidence" value="ECO:0007669"/>
    <property type="project" value="TreeGrafter"/>
</dbReference>
<evidence type="ECO:0000313" key="13">
    <source>
        <dbReference type="Proteomes" id="UP000245946"/>
    </source>
</evidence>
<evidence type="ECO:0000313" key="12">
    <source>
        <dbReference type="EMBL" id="PWN96209.1"/>
    </source>
</evidence>
<dbReference type="Gene3D" id="3.50.50.80">
    <property type="entry name" value="Ubiquitin-activating enzyme E1, inactive adenylation domain, subdomain 1"/>
    <property type="match status" value="1"/>
</dbReference>
<evidence type="ECO:0000256" key="6">
    <source>
        <dbReference type="ARBA" id="ARBA00022833"/>
    </source>
</evidence>
<keyword evidence="7" id="KW-0067">ATP-binding</keyword>
<dbReference type="OrthoDB" id="10255449at2759"/>
<dbReference type="Pfam" id="PF00899">
    <property type="entry name" value="ThiF"/>
    <property type="match status" value="1"/>
</dbReference>
<evidence type="ECO:0000256" key="2">
    <source>
        <dbReference type="ARBA" id="ARBA00005673"/>
    </source>
</evidence>
<evidence type="ECO:0000256" key="1">
    <source>
        <dbReference type="ARBA" id="ARBA00004718"/>
    </source>
</evidence>
<protein>
    <recommendedName>
        <fullName evidence="14">Ubiquitin-activating enzyme E1-like</fullName>
    </recommendedName>
</protein>
<evidence type="ECO:0008006" key="14">
    <source>
        <dbReference type="Google" id="ProtNLM"/>
    </source>
</evidence>
<evidence type="ECO:0000256" key="7">
    <source>
        <dbReference type="ARBA" id="ARBA00022840"/>
    </source>
</evidence>
<evidence type="ECO:0000259" key="11">
    <source>
        <dbReference type="Pfam" id="PF10585"/>
    </source>
</evidence>
<feature type="region of interest" description="Disordered" evidence="9">
    <location>
        <begin position="567"/>
        <end position="644"/>
    </location>
</feature>
<dbReference type="GO" id="GO:0046872">
    <property type="term" value="F:metal ion binding"/>
    <property type="evidence" value="ECO:0007669"/>
    <property type="project" value="UniProtKB-KW"/>
</dbReference>
<evidence type="ECO:0000256" key="9">
    <source>
        <dbReference type="SAM" id="MobiDB-lite"/>
    </source>
</evidence>
<sequence length="644" mass="69174">MATLDRHAHARALLGTTRFERVASARVLVVGAGGIGCELLKNLVLVGLKDIEVIDLDTIDLSNLNRQFLFNKSHIKKSKALIASATAQSFCPSARITPHHADIMRGGPSGADEGARFGVAYFEQFDVVLNALDNLEARRHVNRMCVAARVPLVESGTAGFLGQVQPIMKGVTECYDCVAKETPKSFPVCTIRSTPSTPIHCIVWAKSWLFTQLFGADDETEDAELDKALQDGENATEISNLRAEAQEMRNLRVSLTEAGRTSRENAAQVFAKIFSSDVKRLLGMEEMWKNRRKPVPLDFEEAMSAEQAGQGSGLRDQRALSLRETVELFEQSLASLSARAAKSPEDPLSFDKDDDDALNFVTAVANLRARVYGIDTRTRFQVKQMAGNIIPAIASTNAIIAGALVLQALHALEGDWKQARLVNKTAMPRFLVGSQTCAPNPACGVCADVYVALQADATRLTLGQLLQDVARASREDGGLGMETEDVEVYEGSRLLADSDFDDNHEKTLAELNIGIGNFVALVDEGGEKSTIQFVIERLSPASSSAGDEKAWALPPVEKLPALSDKVEIPAPAPDSDDDDDEVAVVDAPSAPKTAGASEKASRKRSAADDADAPDSTADAAAGESDVKRARIQQTGADASSAIEL</sequence>
<dbReference type="InterPro" id="IPR035985">
    <property type="entry name" value="Ubiquitin-activating_enz"/>
</dbReference>
<dbReference type="GO" id="GO:0016925">
    <property type="term" value="P:protein sumoylation"/>
    <property type="evidence" value="ECO:0007669"/>
    <property type="project" value="UniProtKB-UniPathway"/>
</dbReference>
<feature type="active site" description="Glycyl thioester intermediate" evidence="8">
    <location>
        <position position="189"/>
    </location>
</feature>
<evidence type="ECO:0000256" key="3">
    <source>
        <dbReference type="ARBA" id="ARBA00022723"/>
    </source>
</evidence>
<organism evidence="12 13">
    <name type="scientific">Tilletiopsis washingtonensis</name>
    <dbReference type="NCBI Taxonomy" id="58919"/>
    <lineage>
        <taxon>Eukaryota</taxon>
        <taxon>Fungi</taxon>
        <taxon>Dikarya</taxon>
        <taxon>Basidiomycota</taxon>
        <taxon>Ustilaginomycotina</taxon>
        <taxon>Exobasidiomycetes</taxon>
        <taxon>Entylomatales</taxon>
        <taxon>Entylomatales incertae sedis</taxon>
        <taxon>Tilletiopsis</taxon>
    </lineage>
</organism>
<proteinExistence type="inferred from homology"/>